<dbReference type="Proteomes" id="UP001139981">
    <property type="component" value="Unassembled WGS sequence"/>
</dbReference>
<name>A0ACC1M230_9FUNG</name>
<reference evidence="1" key="1">
    <citation type="submission" date="2022-07" db="EMBL/GenBank/DDBJ databases">
        <title>Phylogenomic reconstructions and comparative analyses of Kickxellomycotina fungi.</title>
        <authorList>
            <person name="Reynolds N.K."/>
            <person name="Stajich J.E."/>
            <person name="Barry K."/>
            <person name="Grigoriev I.V."/>
            <person name="Crous P."/>
            <person name="Smith M.E."/>
        </authorList>
    </citation>
    <scope>NUCLEOTIDE SEQUENCE</scope>
    <source>
        <strain evidence="1">CBS 190363</strain>
    </source>
</reference>
<gene>
    <name evidence="1" type="ORF">IWW38_003302</name>
</gene>
<organism evidence="1 2">
    <name type="scientific">Coemansia aciculifera</name>
    <dbReference type="NCBI Taxonomy" id="417176"/>
    <lineage>
        <taxon>Eukaryota</taxon>
        <taxon>Fungi</taxon>
        <taxon>Fungi incertae sedis</taxon>
        <taxon>Zoopagomycota</taxon>
        <taxon>Kickxellomycotina</taxon>
        <taxon>Kickxellomycetes</taxon>
        <taxon>Kickxellales</taxon>
        <taxon>Kickxellaceae</taxon>
        <taxon>Coemansia</taxon>
    </lineage>
</organism>
<dbReference type="EMBL" id="JANBVB010000783">
    <property type="protein sequence ID" value="KAJ2892222.1"/>
    <property type="molecule type" value="Genomic_DNA"/>
</dbReference>
<accession>A0ACC1M230</accession>
<comment type="caution">
    <text evidence="1">The sequence shown here is derived from an EMBL/GenBank/DDBJ whole genome shotgun (WGS) entry which is preliminary data.</text>
</comment>
<evidence type="ECO:0000313" key="1">
    <source>
        <dbReference type="EMBL" id="KAJ2892222.1"/>
    </source>
</evidence>
<keyword evidence="2" id="KW-1185">Reference proteome</keyword>
<sequence>MRVFQLNIMALKDSQIHKLSMGILVNILNQTTNVTTAIAQKLVKLFEMIYRRYSRLDSLSGGDPEELSVYTEVLTVLLALFCRLINTNNPHIIYCLLQARDILGAFREDHAVSPGGPDEAQAAGRQRAVAIAAEVRVRIAYFHARIAALPSGAQAKDILQLIESVVIGESSSGQSQTRVDFDNSSSNDDRHRWSEFMLPMTWELILSSSIATVDDVNARLLEQFERMVL</sequence>
<proteinExistence type="predicted"/>
<evidence type="ECO:0000313" key="2">
    <source>
        <dbReference type="Proteomes" id="UP001139981"/>
    </source>
</evidence>
<protein>
    <submittedName>
        <fullName evidence="1">Uncharacterized protein</fullName>
    </submittedName>
</protein>